<evidence type="ECO:0000256" key="1">
    <source>
        <dbReference type="SAM" id="Phobius"/>
    </source>
</evidence>
<reference evidence="3" key="1">
    <citation type="submission" date="2020-07" db="EMBL/GenBank/DDBJ databases">
        <authorList>
            <person name="Partida-Martinez L."/>
            <person name="Huntemann M."/>
            <person name="Clum A."/>
            <person name="Wang J."/>
            <person name="Palaniappan K."/>
            <person name="Ritter S."/>
            <person name="Chen I.-M."/>
            <person name="Stamatis D."/>
            <person name="Reddy T."/>
            <person name="O'Malley R."/>
            <person name="Daum C."/>
            <person name="Shapiro N."/>
            <person name="Ivanova N."/>
            <person name="Kyrpides N."/>
            <person name="Woyke T."/>
        </authorList>
    </citation>
    <scope>NUCLEOTIDE SEQUENCE [LARGE SCALE GENOMIC DNA]</scope>
    <source>
        <strain evidence="3">AT2.8</strain>
    </source>
</reference>
<keyword evidence="1" id="KW-0472">Membrane</keyword>
<dbReference type="Proteomes" id="UP000548423">
    <property type="component" value="Unassembled WGS sequence"/>
</dbReference>
<evidence type="ECO:0000313" key="2">
    <source>
        <dbReference type="EMBL" id="NYE07810.1"/>
    </source>
</evidence>
<dbReference type="AlphaFoldDB" id="A0A852TFX4"/>
<dbReference type="EMBL" id="JACCBX010000010">
    <property type="protein sequence ID" value="NYE07810.1"/>
    <property type="molecule type" value="Genomic_DNA"/>
</dbReference>
<keyword evidence="1" id="KW-0812">Transmembrane</keyword>
<reference evidence="3" key="2">
    <citation type="submission" date="2020-08" db="EMBL/GenBank/DDBJ databases">
        <title>The Agave Microbiome: Exploring the role of microbial communities in plant adaptations to desert environments.</title>
        <authorList>
            <person name="Partida-Martinez L.P."/>
        </authorList>
    </citation>
    <scope>NUCLEOTIDE SEQUENCE [LARGE SCALE GENOMIC DNA]</scope>
    <source>
        <strain evidence="3">AT2.8</strain>
    </source>
</reference>
<feature type="transmembrane region" description="Helical" evidence="1">
    <location>
        <begin position="16"/>
        <end position="38"/>
    </location>
</feature>
<sequence>MLVDINLLPKRDEKNIAFYVITILVVLLLTGASIFFIFSLNEKKDELQYLDKQITLNQTILDDQYAKLSQYESSSSIKELENAIKWVDEQPYNLVFILKQLTKSLPERGFRIDFEMNEENVITERVQFDTKSEAAYYLTSILKYPWIEEAVISEAKTAEILKDNSE</sequence>
<accession>A0A852TFX4</accession>
<keyword evidence="1" id="KW-1133">Transmembrane helix</keyword>
<organism evidence="2 3">
    <name type="scientific">Neobacillus niacini</name>
    <dbReference type="NCBI Taxonomy" id="86668"/>
    <lineage>
        <taxon>Bacteria</taxon>
        <taxon>Bacillati</taxon>
        <taxon>Bacillota</taxon>
        <taxon>Bacilli</taxon>
        <taxon>Bacillales</taxon>
        <taxon>Bacillaceae</taxon>
        <taxon>Neobacillus</taxon>
    </lineage>
</organism>
<comment type="caution">
    <text evidence="2">The sequence shown here is derived from an EMBL/GenBank/DDBJ whole genome shotgun (WGS) entry which is preliminary data.</text>
</comment>
<proteinExistence type="predicted"/>
<evidence type="ECO:0000313" key="3">
    <source>
        <dbReference type="Proteomes" id="UP000548423"/>
    </source>
</evidence>
<name>A0A852TFX4_9BACI</name>
<gene>
    <name evidence="2" type="ORF">F4694_004627</name>
</gene>
<protein>
    <submittedName>
        <fullName evidence="2">Type IV pilus assembly protein PilN</fullName>
    </submittedName>
</protein>